<name>A0A3M9N965_9BACT</name>
<feature type="transmembrane region" description="Helical" evidence="6">
    <location>
        <begin position="285"/>
        <end position="307"/>
    </location>
</feature>
<dbReference type="Pfam" id="PF02687">
    <property type="entry name" value="FtsX"/>
    <property type="match status" value="2"/>
</dbReference>
<dbReference type="OrthoDB" id="1451596at2"/>
<keyword evidence="10" id="KW-1185">Reference proteome</keyword>
<dbReference type="EMBL" id="RJJR01000014">
    <property type="protein sequence ID" value="RNI34281.1"/>
    <property type="molecule type" value="Genomic_DNA"/>
</dbReference>
<comment type="caution">
    <text evidence="9">The sequence shown here is derived from an EMBL/GenBank/DDBJ whole genome shotgun (WGS) entry which is preliminary data.</text>
</comment>
<keyword evidence="4 6" id="KW-1133">Transmembrane helix</keyword>
<feature type="transmembrane region" description="Helical" evidence="6">
    <location>
        <begin position="727"/>
        <end position="747"/>
    </location>
</feature>
<evidence type="ECO:0000256" key="5">
    <source>
        <dbReference type="ARBA" id="ARBA00023136"/>
    </source>
</evidence>
<evidence type="ECO:0000259" key="8">
    <source>
        <dbReference type="Pfam" id="PF12704"/>
    </source>
</evidence>
<dbReference type="Pfam" id="PF12704">
    <property type="entry name" value="MacB_PCD"/>
    <property type="match status" value="2"/>
</dbReference>
<feature type="domain" description="ABC3 transporter permease C-terminal" evidence="7">
    <location>
        <begin position="291"/>
        <end position="404"/>
    </location>
</feature>
<dbReference type="GO" id="GO:0022857">
    <property type="term" value="F:transmembrane transporter activity"/>
    <property type="evidence" value="ECO:0007669"/>
    <property type="project" value="TreeGrafter"/>
</dbReference>
<proteinExistence type="predicted"/>
<dbReference type="InterPro" id="IPR050250">
    <property type="entry name" value="Macrolide_Exporter_MacB"/>
</dbReference>
<dbReference type="AlphaFoldDB" id="A0A3M9N965"/>
<reference evidence="9 10" key="1">
    <citation type="submission" date="2018-11" db="EMBL/GenBank/DDBJ databases">
        <title>Draft genome sequence of Ferruginibacter sp. BO-59.</title>
        <authorList>
            <person name="Im W.T."/>
        </authorList>
    </citation>
    <scope>NUCLEOTIDE SEQUENCE [LARGE SCALE GENOMIC DNA]</scope>
    <source>
        <strain evidence="9 10">BO-59</strain>
    </source>
</reference>
<dbReference type="Proteomes" id="UP000267223">
    <property type="component" value="Unassembled WGS sequence"/>
</dbReference>
<evidence type="ECO:0000256" key="2">
    <source>
        <dbReference type="ARBA" id="ARBA00022475"/>
    </source>
</evidence>
<feature type="transmembrane region" description="Helical" evidence="6">
    <location>
        <begin position="759"/>
        <end position="779"/>
    </location>
</feature>
<dbReference type="InterPro" id="IPR003838">
    <property type="entry name" value="ABC3_permease_C"/>
</dbReference>
<dbReference type="PANTHER" id="PTHR30572">
    <property type="entry name" value="MEMBRANE COMPONENT OF TRANSPORTER-RELATED"/>
    <property type="match status" value="1"/>
</dbReference>
<evidence type="ECO:0000256" key="1">
    <source>
        <dbReference type="ARBA" id="ARBA00004651"/>
    </source>
</evidence>
<dbReference type="InterPro" id="IPR025857">
    <property type="entry name" value="MacB_PCD"/>
</dbReference>
<protein>
    <submittedName>
        <fullName evidence="9">ABC transporter permease</fullName>
    </submittedName>
</protein>
<comment type="subcellular location">
    <subcellularLocation>
        <location evidence="1">Cell membrane</location>
        <topology evidence="1">Multi-pass membrane protein</topology>
    </subcellularLocation>
</comment>
<evidence type="ECO:0000256" key="4">
    <source>
        <dbReference type="ARBA" id="ARBA00022989"/>
    </source>
</evidence>
<dbReference type="PANTHER" id="PTHR30572:SF18">
    <property type="entry name" value="ABC-TYPE MACROLIDE FAMILY EXPORT SYSTEM PERMEASE COMPONENT 2"/>
    <property type="match status" value="1"/>
</dbReference>
<evidence type="ECO:0000313" key="9">
    <source>
        <dbReference type="EMBL" id="RNI34281.1"/>
    </source>
</evidence>
<evidence type="ECO:0000256" key="3">
    <source>
        <dbReference type="ARBA" id="ARBA00022692"/>
    </source>
</evidence>
<dbReference type="GO" id="GO:0005886">
    <property type="term" value="C:plasma membrane"/>
    <property type="evidence" value="ECO:0007669"/>
    <property type="project" value="UniProtKB-SubCell"/>
</dbReference>
<feature type="transmembrane region" description="Helical" evidence="6">
    <location>
        <begin position="21"/>
        <end position="41"/>
    </location>
</feature>
<evidence type="ECO:0000256" key="6">
    <source>
        <dbReference type="SAM" id="Phobius"/>
    </source>
</evidence>
<feature type="domain" description="MacB-like periplasmic core" evidence="8">
    <location>
        <begin position="436"/>
        <end position="630"/>
    </location>
</feature>
<evidence type="ECO:0000259" key="7">
    <source>
        <dbReference type="Pfam" id="PF02687"/>
    </source>
</evidence>
<keyword evidence="3 6" id="KW-0812">Transmembrane</keyword>
<gene>
    <name evidence="9" type="ORF">EFY79_16435</name>
</gene>
<dbReference type="RefSeq" id="WP_123121822.1">
    <property type="nucleotide sequence ID" value="NZ_RJJR01000014.1"/>
</dbReference>
<keyword evidence="2" id="KW-1003">Cell membrane</keyword>
<sequence length="798" mass="89298">MIKNYFKTAWRNLLRQRSNSFINIAGLVVGFAAFLLIFLVIQYEQSFDNFHPDKNNIYRVVRIGKNVVNREYRAGVPFPVPSTLRTDFPQLANAAAISADNNVQVDITAPDGSIKKKFKETYVFTAEPQFFKMFNFPLATGNINSLNEPNTVLLTKDVAAKYFGDWQQAMGKTIRLYGRDIKIVGILHNPPSNTDFPLSVVVSYVTLTNSIDMNDWGSISDDNYCFVQLNTDDLQNHFDKLLAGFTARHITPVNGGYDLSLQPLNEMHYDKRYGNFTGRTFSKDLILALSLIALFLLIIACVNFINLTTAQAINRAREVGVRKVLGSSRRQLVWQFFGETGITTFIAFLLSLAVVLLCIPFVNNLLDIRLSTVILYNSKFILFMLFSLVVVTILSGFYPALVLSGFKSINVLKGAALNHNSKGISLRRALVVFQFVIAQALIIGTLIVAAQMNYFRTADLGFNKTAIINAGMPRDSLSRTKTGVLINELNKVPGIEKISFSAFAPSFNGGWFTDLRLPDNNTKNPDMIVAMMPADTSFFSLYNLPLVAGRKYFPSDTIREFVVNETVVRKLGIQNPQGAIGKLVNVSGKICPIVGVVKDFHSNSLRDPINPIVLTTIKNAYGQVNIKINMGKAKTAIAAMKNIWDKNYPDFIFEYTFLDQTIAGYYKQENQLAQLYKIFAGIAIFISCLGLYGLISFMGVQRKKEIGIRKVLGASVQNIVIMLLKEFTILISIAFLIAVPIAMYFMHEWLQQYTFRITIGLWFFAITIISSLIIAWLTVGHTAIKAAITNPVKSLRSE</sequence>
<feature type="transmembrane region" description="Helical" evidence="6">
    <location>
        <begin position="332"/>
        <end position="362"/>
    </location>
</feature>
<accession>A0A3M9N965</accession>
<feature type="transmembrane region" description="Helical" evidence="6">
    <location>
        <begin position="382"/>
        <end position="403"/>
    </location>
</feature>
<feature type="domain" description="ABC3 transporter permease C-terminal" evidence="7">
    <location>
        <begin position="678"/>
        <end position="791"/>
    </location>
</feature>
<feature type="domain" description="MacB-like periplasmic core" evidence="8">
    <location>
        <begin position="20"/>
        <end position="231"/>
    </location>
</feature>
<evidence type="ECO:0000313" key="10">
    <source>
        <dbReference type="Proteomes" id="UP000267223"/>
    </source>
</evidence>
<organism evidence="9 10">
    <name type="scientific">Hanamia caeni</name>
    <dbReference type="NCBI Taxonomy" id="2294116"/>
    <lineage>
        <taxon>Bacteria</taxon>
        <taxon>Pseudomonadati</taxon>
        <taxon>Bacteroidota</taxon>
        <taxon>Chitinophagia</taxon>
        <taxon>Chitinophagales</taxon>
        <taxon>Chitinophagaceae</taxon>
        <taxon>Hanamia</taxon>
    </lineage>
</organism>
<feature type="transmembrane region" description="Helical" evidence="6">
    <location>
        <begin position="429"/>
        <end position="450"/>
    </location>
</feature>
<feature type="transmembrane region" description="Helical" evidence="6">
    <location>
        <begin position="678"/>
        <end position="700"/>
    </location>
</feature>
<keyword evidence="5 6" id="KW-0472">Membrane</keyword>